<dbReference type="Pfam" id="PF13578">
    <property type="entry name" value="Methyltransf_24"/>
    <property type="match status" value="1"/>
</dbReference>
<dbReference type="SUPFAM" id="SSF53335">
    <property type="entry name" value="S-adenosyl-L-methionine-dependent methyltransferases"/>
    <property type="match status" value="1"/>
</dbReference>
<dbReference type="RefSeq" id="WP_378212648.1">
    <property type="nucleotide sequence ID" value="NZ_JBHLZP010000734.1"/>
</dbReference>
<dbReference type="GO" id="GO:0032259">
    <property type="term" value="P:methylation"/>
    <property type="evidence" value="ECO:0007669"/>
    <property type="project" value="UniProtKB-KW"/>
</dbReference>
<reference evidence="1 2" key="1">
    <citation type="submission" date="2024-09" db="EMBL/GenBank/DDBJ databases">
        <authorList>
            <person name="Sun Q."/>
            <person name="Mori K."/>
        </authorList>
    </citation>
    <scope>NUCLEOTIDE SEQUENCE [LARGE SCALE GENOMIC DNA]</scope>
    <source>
        <strain evidence="1 2">TBRC 0563</strain>
    </source>
</reference>
<evidence type="ECO:0000313" key="1">
    <source>
        <dbReference type="EMBL" id="MFB9839510.1"/>
    </source>
</evidence>
<dbReference type="EMBL" id="JBHLZP010000734">
    <property type="protein sequence ID" value="MFB9839510.1"/>
    <property type="molecule type" value="Genomic_DNA"/>
</dbReference>
<keyword evidence="1" id="KW-0808">Transferase</keyword>
<proteinExistence type="predicted"/>
<dbReference type="EC" id="2.1.1.-" evidence="1"/>
<sequence length="284" mass="30653">MTERTPRPGREAGGHLTGFDAAADRLRVPGMGTEAVAPLLADLVRLTRPRRVLEVGMGYTTAFLAAALRETEDRAREEAVALAAKTRSHLASGSPLDDAWLTAEPPLAAPASHLEPYRPELVAVDDLSNAASSARRVGDVLADLGLADRVTIVDATLRECRDRLPPGFAPIDLAWVDAWDCLYFIDHFLDLINPDGGLLVLHYLMTYPEGEAILRYLAGLQRARPGELEILNLLEPHKLAQNSVTVVRRAGGRRPAHTGAGGRVRYDGGLHAAAVAQMEQTPAE</sequence>
<keyword evidence="1" id="KW-0489">Methyltransferase</keyword>
<dbReference type="Proteomes" id="UP001589627">
    <property type="component" value="Unassembled WGS sequence"/>
</dbReference>
<dbReference type="GO" id="GO:0008168">
    <property type="term" value="F:methyltransferase activity"/>
    <property type="evidence" value="ECO:0007669"/>
    <property type="project" value="UniProtKB-KW"/>
</dbReference>
<gene>
    <name evidence="1" type="ORF">ACFFNX_45940</name>
</gene>
<dbReference type="InterPro" id="IPR029063">
    <property type="entry name" value="SAM-dependent_MTases_sf"/>
</dbReference>
<accession>A0ABV5YWX5</accession>
<keyword evidence="2" id="KW-1185">Reference proteome</keyword>
<comment type="caution">
    <text evidence="1">The sequence shown here is derived from an EMBL/GenBank/DDBJ whole genome shotgun (WGS) entry which is preliminary data.</text>
</comment>
<name>A0ABV5YWX5_9ACTN</name>
<evidence type="ECO:0000313" key="2">
    <source>
        <dbReference type="Proteomes" id="UP001589627"/>
    </source>
</evidence>
<protein>
    <submittedName>
        <fullName evidence="1">Class I SAM-dependent methyltransferase</fullName>
        <ecNumber evidence="1">2.1.1.-</ecNumber>
    </submittedName>
</protein>
<organism evidence="1 2">
    <name type="scientific">Actinoallomurus acaciae</name>
    <dbReference type="NCBI Taxonomy" id="502577"/>
    <lineage>
        <taxon>Bacteria</taxon>
        <taxon>Bacillati</taxon>
        <taxon>Actinomycetota</taxon>
        <taxon>Actinomycetes</taxon>
        <taxon>Streptosporangiales</taxon>
        <taxon>Thermomonosporaceae</taxon>
        <taxon>Actinoallomurus</taxon>
    </lineage>
</organism>
<dbReference type="Gene3D" id="3.40.50.150">
    <property type="entry name" value="Vaccinia Virus protein VP39"/>
    <property type="match status" value="1"/>
</dbReference>